<evidence type="ECO:0000256" key="1">
    <source>
        <dbReference type="SAM" id="MobiDB-lite"/>
    </source>
</evidence>
<dbReference type="AlphaFoldDB" id="A0A804QWB9"/>
<evidence type="ECO:0000313" key="3">
    <source>
        <dbReference type="EnsemblPlants" id="Zm00001eb362160_P002"/>
    </source>
</evidence>
<organism evidence="3 4">
    <name type="scientific">Zea mays</name>
    <name type="common">Maize</name>
    <dbReference type="NCBI Taxonomy" id="4577"/>
    <lineage>
        <taxon>Eukaryota</taxon>
        <taxon>Viridiplantae</taxon>
        <taxon>Streptophyta</taxon>
        <taxon>Embryophyta</taxon>
        <taxon>Tracheophyta</taxon>
        <taxon>Spermatophyta</taxon>
        <taxon>Magnoliopsida</taxon>
        <taxon>Liliopsida</taxon>
        <taxon>Poales</taxon>
        <taxon>Poaceae</taxon>
        <taxon>PACMAD clade</taxon>
        <taxon>Panicoideae</taxon>
        <taxon>Andropogonodae</taxon>
        <taxon>Andropogoneae</taxon>
        <taxon>Tripsacinae</taxon>
        <taxon>Zea</taxon>
    </lineage>
</organism>
<reference evidence="3" key="2">
    <citation type="submission" date="2019-07" db="EMBL/GenBank/DDBJ databases">
        <authorList>
            <person name="Seetharam A."/>
            <person name="Woodhouse M."/>
            <person name="Cannon E."/>
        </authorList>
    </citation>
    <scope>NUCLEOTIDE SEQUENCE [LARGE SCALE GENOMIC DNA]</scope>
    <source>
        <strain evidence="3">cv. B73</strain>
    </source>
</reference>
<proteinExistence type="predicted"/>
<dbReference type="EnsemblPlants" id="Zm00001eb362160_T001">
    <property type="protein sequence ID" value="Zm00001eb362160_P001"/>
    <property type="gene ID" value="Zm00001eb362160"/>
</dbReference>
<keyword evidence="2" id="KW-1133">Transmembrane helix</keyword>
<feature type="compositionally biased region" description="Low complexity" evidence="1">
    <location>
        <begin position="58"/>
        <end position="67"/>
    </location>
</feature>
<dbReference type="Gramene" id="Zm00001eb362160_T002">
    <property type="protein sequence ID" value="Zm00001eb362160_P002"/>
    <property type="gene ID" value="Zm00001eb362160"/>
</dbReference>
<reference evidence="3" key="3">
    <citation type="submission" date="2021-05" db="UniProtKB">
        <authorList>
            <consortium name="EnsemblPlants"/>
        </authorList>
    </citation>
    <scope>IDENTIFICATION</scope>
    <source>
        <strain evidence="3">cv. B73</strain>
    </source>
</reference>
<dbReference type="PANTHER" id="PTHR34958">
    <property type="entry name" value="CONDITIONAL LOSS-OF-GROWTH 1"/>
    <property type="match status" value="1"/>
</dbReference>
<feature type="region of interest" description="Disordered" evidence="1">
    <location>
        <begin position="51"/>
        <end position="78"/>
    </location>
</feature>
<name>A0A804QWB9_MAIZE</name>
<accession>A0A804QWB9</accession>
<evidence type="ECO:0000313" key="4">
    <source>
        <dbReference type="Proteomes" id="UP000007305"/>
    </source>
</evidence>
<dbReference type="PANTHER" id="PTHR34958:SF1">
    <property type="entry name" value="ARMADILLO-LIKE HELICAL DOMAIN-CONTAINING PROTEIN"/>
    <property type="match status" value="1"/>
</dbReference>
<dbReference type="EnsemblPlants" id="Zm00001eb362160_T002">
    <property type="protein sequence ID" value="Zm00001eb362160_P002"/>
    <property type="gene ID" value="Zm00001eb362160"/>
</dbReference>
<sequence length="223" mass="24567">MAAVDLSKLVKEKRFWVASFLVVWAAALQGHMMWMQRQDTFKHKFGIDQADGPDAQDSSSSSSSSSSYDMQDHTTSDHSKNCLDKAFAVIDIMNSSLLLVVQDNETDHINILKMCDMLFPQLCLRIPSTNAMHVRGLQSLGQLFGCTSKNIDNHLDALASHQSVGNKNLCQSETLQDMGMDQSGQPTLFCEASMATLLRGLAIAPIQLSPCTNFFIFLAIDTA</sequence>
<reference evidence="4" key="1">
    <citation type="journal article" date="2009" name="Science">
        <title>The B73 maize genome: complexity, diversity, and dynamics.</title>
        <authorList>
            <person name="Schnable P.S."/>
            <person name="Ware D."/>
            <person name="Fulton R.S."/>
            <person name="Stein J.C."/>
            <person name="Wei F."/>
            <person name="Pasternak S."/>
            <person name="Liang C."/>
            <person name="Zhang J."/>
            <person name="Fulton L."/>
            <person name="Graves T.A."/>
            <person name="Minx P."/>
            <person name="Reily A.D."/>
            <person name="Courtney L."/>
            <person name="Kruchowski S.S."/>
            <person name="Tomlinson C."/>
            <person name="Strong C."/>
            <person name="Delehaunty K."/>
            <person name="Fronick C."/>
            <person name="Courtney B."/>
            <person name="Rock S.M."/>
            <person name="Belter E."/>
            <person name="Du F."/>
            <person name="Kim K."/>
            <person name="Abbott R.M."/>
            <person name="Cotton M."/>
            <person name="Levy A."/>
            <person name="Marchetto P."/>
            <person name="Ochoa K."/>
            <person name="Jackson S.M."/>
            <person name="Gillam B."/>
            <person name="Chen W."/>
            <person name="Yan L."/>
            <person name="Higginbotham J."/>
            <person name="Cardenas M."/>
            <person name="Waligorski J."/>
            <person name="Applebaum E."/>
            <person name="Phelps L."/>
            <person name="Falcone J."/>
            <person name="Kanchi K."/>
            <person name="Thane T."/>
            <person name="Scimone A."/>
            <person name="Thane N."/>
            <person name="Henke J."/>
            <person name="Wang T."/>
            <person name="Ruppert J."/>
            <person name="Shah N."/>
            <person name="Rotter K."/>
            <person name="Hodges J."/>
            <person name="Ingenthron E."/>
            <person name="Cordes M."/>
            <person name="Kohlberg S."/>
            <person name="Sgro J."/>
            <person name="Delgado B."/>
            <person name="Mead K."/>
            <person name="Chinwalla A."/>
            <person name="Leonard S."/>
            <person name="Crouse K."/>
            <person name="Collura K."/>
            <person name="Kudrna D."/>
            <person name="Currie J."/>
            <person name="He R."/>
            <person name="Angelova A."/>
            <person name="Rajasekar S."/>
            <person name="Mueller T."/>
            <person name="Lomeli R."/>
            <person name="Scara G."/>
            <person name="Ko A."/>
            <person name="Delaney K."/>
            <person name="Wissotski M."/>
            <person name="Lopez G."/>
            <person name="Campos D."/>
            <person name="Braidotti M."/>
            <person name="Ashley E."/>
            <person name="Golser W."/>
            <person name="Kim H."/>
            <person name="Lee S."/>
            <person name="Lin J."/>
            <person name="Dujmic Z."/>
            <person name="Kim W."/>
            <person name="Talag J."/>
            <person name="Zuccolo A."/>
            <person name="Fan C."/>
            <person name="Sebastian A."/>
            <person name="Kramer M."/>
            <person name="Spiegel L."/>
            <person name="Nascimento L."/>
            <person name="Zutavern T."/>
            <person name="Miller B."/>
            <person name="Ambroise C."/>
            <person name="Muller S."/>
            <person name="Spooner W."/>
            <person name="Narechania A."/>
            <person name="Ren L."/>
            <person name="Wei S."/>
            <person name="Kumari S."/>
            <person name="Faga B."/>
            <person name="Levy M.J."/>
            <person name="McMahan L."/>
            <person name="Van Buren P."/>
            <person name="Vaughn M.W."/>
            <person name="Ying K."/>
            <person name="Yeh C.-T."/>
            <person name="Emrich S.J."/>
            <person name="Jia Y."/>
            <person name="Kalyanaraman A."/>
            <person name="Hsia A.-P."/>
            <person name="Barbazuk W.B."/>
            <person name="Baucom R.S."/>
            <person name="Brutnell T.P."/>
            <person name="Carpita N.C."/>
            <person name="Chaparro C."/>
            <person name="Chia J.-M."/>
            <person name="Deragon J.-M."/>
            <person name="Estill J.C."/>
            <person name="Fu Y."/>
            <person name="Jeddeloh J.A."/>
            <person name="Han Y."/>
            <person name="Lee H."/>
            <person name="Li P."/>
            <person name="Lisch D.R."/>
            <person name="Liu S."/>
            <person name="Liu Z."/>
            <person name="Nagel D.H."/>
            <person name="McCann M.C."/>
            <person name="SanMiguel P."/>
            <person name="Myers A.M."/>
            <person name="Nettleton D."/>
            <person name="Nguyen J."/>
            <person name="Penning B.W."/>
            <person name="Ponnala L."/>
            <person name="Schneider K.L."/>
            <person name="Schwartz D.C."/>
            <person name="Sharma A."/>
            <person name="Soderlund C."/>
            <person name="Springer N.M."/>
            <person name="Sun Q."/>
            <person name="Wang H."/>
            <person name="Waterman M."/>
            <person name="Westerman R."/>
            <person name="Wolfgruber T.K."/>
            <person name="Yang L."/>
            <person name="Yu Y."/>
            <person name="Zhang L."/>
            <person name="Zhou S."/>
            <person name="Zhu Q."/>
            <person name="Bennetzen J.L."/>
            <person name="Dawe R.K."/>
            <person name="Jiang J."/>
            <person name="Jiang N."/>
            <person name="Presting G.G."/>
            <person name="Wessler S.R."/>
            <person name="Aluru S."/>
            <person name="Martienssen R.A."/>
            <person name="Clifton S.W."/>
            <person name="McCombie W.R."/>
            <person name="Wing R.A."/>
            <person name="Wilson R.K."/>
        </authorList>
    </citation>
    <scope>NUCLEOTIDE SEQUENCE [LARGE SCALE GENOMIC DNA]</scope>
    <source>
        <strain evidence="4">cv. B73</strain>
    </source>
</reference>
<feature type="transmembrane region" description="Helical" evidence="2">
    <location>
        <begin position="15"/>
        <end position="34"/>
    </location>
</feature>
<keyword evidence="2" id="KW-0812">Transmembrane</keyword>
<protein>
    <submittedName>
        <fullName evidence="3">Uncharacterized protein</fullName>
    </submittedName>
</protein>
<keyword evidence="2" id="KW-0472">Membrane</keyword>
<dbReference type="Gramene" id="Zm00001eb362160_T001">
    <property type="protein sequence ID" value="Zm00001eb362160_P001"/>
    <property type="gene ID" value="Zm00001eb362160"/>
</dbReference>
<keyword evidence="4" id="KW-1185">Reference proteome</keyword>
<dbReference type="Proteomes" id="UP000007305">
    <property type="component" value="Chromosome 8"/>
</dbReference>
<evidence type="ECO:0000256" key="2">
    <source>
        <dbReference type="SAM" id="Phobius"/>
    </source>
</evidence>